<dbReference type="SUPFAM" id="SSF47384">
    <property type="entry name" value="Homodimeric domain of signal transducing histidine kinase"/>
    <property type="match status" value="1"/>
</dbReference>
<dbReference type="Pfam" id="PF00512">
    <property type="entry name" value="HisKA"/>
    <property type="match status" value="1"/>
</dbReference>
<evidence type="ECO:0000313" key="8">
    <source>
        <dbReference type="Proteomes" id="UP000661918"/>
    </source>
</evidence>
<comment type="catalytic activity">
    <reaction evidence="1">
        <text>ATP + protein L-histidine = ADP + protein N-phospho-L-histidine.</text>
        <dbReference type="EC" id="2.7.13.3"/>
    </reaction>
</comment>
<evidence type="ECO:0000259" key="6">
    <source>
        <dbReference type="PROSITE" id="PS50109"/>
    </source>
</evidence>
<comment type="caution">
    <text evidence="7">The sequence shown here is derived from an EMBL/GenBank/DDBJ whole genome shotgun (WGS) entry which is preliminary data.</text>
</comment>
<dbReference type="PRINTS" id="PR00344">
    <property type="entry name" value="BCTRLSENSOR"/>
</dbReference>
<keyword evidence="5" id="KW-0418">Kinase</keyword>
<sequence>MLDASVPELPAVAELSEQLQNITERLAAARTSQQVFAAVLEPTLAALNAVAGAVLVLGPGGDGLDAVTAHRQAPDRSPLWQGRALADAGPVRDALRRHEALYFGDAGALRRAYPELETPELDHRADSPAPVASAVVPMFLDDQPLGALVVEFREPHVFTADERRFLQTLASQGALALDRARLLETLGEQVQSRTRRLEEAQRTAELLASLGDTLQSARTPEEVARLTLGRLGPALHAQGMLMVELTMNAQGRAALAQPTLWGDPPPDHSGFTALPDFNRHTAPLLWQVAQTRRALYLDENQREGAVEGHLPGLACATLPIRLPGTDTRLEGFLVAWRPAAAGPWSGAEQALLTRAAATLGLVFERAASLSALQERTAALDILNAQLEGRSRALEAFAQLTRDLGVQNDPYALVRRAQEVLLSLLPPGHALYWEPEDGRWRLRAQSGEMDHPELQRVLDAGLVIGQTPTLDTPWHTREATYHDHYPAGSDLSTDLTQQLQSVVAVPIWRGAAPCGILNLTTLVPHTWQEVDRVVLNTVARSLGLALERAESLRQLAHSNAELRTANEELEAFAYSVSHDLRAPVRHIKGFGTLLRNRLGPALDLKASHYLSVIDESAERMNTLIDALLGLSRTARQPLNPVQVDLWALVVSVQAELASEVDTGAPERDIEWQIHDLPLVYGDRDLLRQVMVNLLSNALKYTRPRPQAVIEVWAEEHPGGWTVTVRDNGVGFDPRYGTRLFGVFQRLHHSSEFEGTGVGLANVRRIVARHGGTVTAQGEPGTGATFSFTLPRTR</sequence>
<dbReference type="SMART" id="SM00387">
    <property type="entry name" value="HATPase_c"/>
    <property type="match status" value="1"/>
</dbReference>
<organism evidence="7 8">
    <name type="scientific">Deinococcus aerophilus</name>
    <dbReference type="NCBI Taxonomy" id="522488"/>
    <lineage>
        <taxon>Bacteria</taxon>
        <taxon>Thermotogati</taxon>
        <taxon>Deinococcota</taxon>
        <taxon>Deinococci</taxon>
        <taxon>Deinococcales</taxon>
        <taxon>Deinococcaceae</taxon>
        <taxon>Deinococcus</taxon>
    </lineage>
</organism>
<dbReference type="Gene3D" id="3.30.450.40">
    <property type="match status" value="3"/>
</dbReference>
<dbReference type="EC" id="2.7.13.3" evidence="2"/>
<dbReference type="SMART" id="SM00388">
    <property type="entry name" value="HisKA"/>
    <property type="match status" value="1"/>
</dbReference>
<dbReference type="Gene3D" id="1.10.287.130">
    <property type="match status" value="1"/>
</dbReference>
<dbReference type="RefSeq" id="WP_188900317.1">
    <property type="nucleotide sequence ID" value="NZ_BMOM01000001.1"/>
</dbReference>
<name>A0ABQ2GI92_9DEIO</name>
<dbReference type="SUPFAM" id="SSF55874">
    <property type="entry name" value="ATPase domain of HSP90 chaperone/DNA topoisomerase II/histidine kinase"/>
    <property type="match status" value="1"/>
</dbReference>
<dbReference type="InterPro" id="IPR003018">
    <property type="entry name" value="GAF"/>
</dbReference>
<evidence type="ECO:0000256" key="1">
    <source>
        <dbReference type="ARBA" id="ARBA00000085"/>
    </source>
</evidence>
<dbReference type="SMART" id="SM00065">
    <property type="entry name" value="GAF"/>
    <property type="match status" value="3"/>
</dbReference>
<dbReference type="Proteomes" id="UP000661918">
    <property type="component" value="Unassembled WGS sequence"/>
</dbReference>
<dbReference type="InterPro" id="IPR004358">
    <property type="entry name" value="Sig_transdc_His_kin-like_C"/>
</dbReference>
<evidence type="ECO:0000256" key="3">
    <source>
        <dbReference type="ARBA" id="ARBA00022553"/>
    </source>
</evidence>
<evidence type="ECO:0000256" key="5">
    <source>
        <dbReference type="ARBA" id="ARBA00022777"/>
    </source>
</evidence>
<dbReference type="EMBL" id="BMOM01000001">
    <property type="protein sequence ID" value="GGL96815.1"/>
    <property type="molecule type" value="Genomic_DNA"/>
</dbReference>
<dbReference type="CDD" id="cd00082">
    <property type="entry name" value="HisKA"/>
    <property type="match status" value="1"/>
</dbReference>
<keyword evidence="3" id="KW-0597">Phosphoprotein</keyword>
<evidence type="ECO:0000256" key="2">
    <source>
        <dbReference type="ARBA" id="ARBA00012438"/>
    </source>
</evidence>
<dbReference type="InterPro" id="IPR003594">
    <property type="entry name" value="HATPase_dom"/>
</dbReference>
<dbReference type="InterPro" id="IPR005467">
    <property type="entry name" value="His_kinase_dom"/>
</dbReference>
<dbReference type="InterPro" id="IPR003661">
    <property type="entry name" value="HisK_dim/P_dom"/>
</dbReference>
<protein>
    <recommendedName>
        <fullName evidence="2">histidine kinase</fullName>
        <ecNumber evidence="2">2.7.13.3</ecNumber>
    </recommendedName>
</protein>
<dbReference type="PANTHER" id="PTHR42878:SF15">
    <property type="entry name" value="BACTERIOPHYTOCHROME"/>
    <property type="match status" value="1"/>
</dbReference>
<keyword evidence="4" id="KW-0808">Transferase</keyword>
<dbReference type="Gene3D" id="3.30.565.10">
    <property type="entry name" value="Histidine kinase-like ATPase, C-terminal domain"/>
    <property type="match status" value="1"/>
</dbReference>
<dbReference type="SUPFAM" id="SSF55781">
    <property type="entry name" value="GAF domain-like"/>
    <property type="match status" value="3"/>
</dbReference>
<dbReference type="PROSITE" id="PS50109">
    <property type="entry name" value="HIS_KIN"/>
    <property type="match status" value="1"/>
</dbReference>
<gene>
    <name evidence="7" type="ORF">GCM10010841_01510</name>
</gene>
<dbReference type="PANTHER" id="PTHR42878">
    <property type="entry name" value="TWO-COMPONENT HISTIDINE KINASE"/>
    <property type="match status" value="1"/>
</dbReference>
<accession>A0ABQ2GI92</accession>
<keyword evidence="8" id="KW-1185">Reference proteome</keyword>
<dbReference type="InterPro" id="IPR036097">
    <property type="entry name" value="HisK_dim/P_sf"/>
</dbReference>
<proteinExistence type="predicted"/>
<dbReference type="InterPro" id="IPR029016">
    <property type="entry name" value="GAF-like_dom_sf"/>
</dbReference>
<reference evidence="8" key="1">
    <citation type="journal article" date="2019" name="Int. J. Syst. Evol. Microbiol.">
        <title>The Global Catalogue of Microorganisms (GCM) 10K type strain sequencing project: providing services to taxonomists for standard genome sequencing and annotation.</title>
        <authorList>
            <consortium name="The Broad Institute Genomics Platform"/>
            <consortium name="The Broad Institute Genome Sequencing Center for Infectious Disease"/>
            <person name="Wu L."/>
            <person name="Ma J."/>
        </authorList>
    </citation>
    <scope>NUCLEOTIDE SEQUENCE [LARGE SCALE GENOMIC DNA]</scope>
    <source>
        <strain evidence="8">JCM 15443</strain>
    </source>
</reference>
<evidence type="ECO:0000256" key="4">
    <source>
        <dbReference type="ARBA" id="ARBA00022679"/>
    </source>
</evidence>
<dbReference type="Pfam" id="PF02518">
    <property type="entry name" value="HATPase_c"/>
    <property type="match status" value="1"/>
</dbReference>
<dbReference type="InterPro" id="IPR036890">
    <property type="entry name" value="HATPase_C_sf"/>
</dbReference>
<evidence type="ECO:0000313" key="7">
    <source>
        <dbReference type="EMBL" id="GGL96815.1"/>
    </source>
</evidence>
<dbReference type="Pfam" id="PF13185">
    <property type="entry name" value="GAF_2"/>
    <property type="match status" value="1"/>
</dbReference>
<feature type="domain" description="Histidine kinase" evidence="6">
    <location>
        <begin position="574"/>
        <end position="792"/>
    </location>
</feature>
<dbReference type="InterPro" id="IPR050351">
    <property type="entry name" value="BphY/WalK/GraS-like"/>
</dbReference>